<name>A0A226EY94_FOLCA</name>
<sequence>MSKLLTLFKKYLHDYNAALVALLKICLLPHPVPFNFTKDSKILKSNLSKKICAFKLSFDIINFSLHFSIFLKWFWDMGFGPSFGIDNRIKTQVPVWKLIMMVYFSTCYAVFILITIQAGIVASEAAQLINFCIGAKFTKKIDAMVFLLADSIFSGCFLTPIGYIVLSVVYPCMPPLLTSLTQESCRGTGKQVHIGILGKILVGMMEGYTWTIIWSMTSVIIFMLLIHPGRVQITVLDKIKGKIEAGFLTSISEYRQLQIVSTLQNEIFKSPAMPVYLGGSITAEVASIYALIRSSHELPAPVFGLFCTVATTFSIFIQVGLKVVAYPNLRSNKLRDTWKSQMNKWLKMYLRSIKPLKLSMGDGTFFDQLTSLKIWQFAIQQLITLMLI</sequence>
<evidence type="ECO:0000313" key="3">
    <source>
        <dbReference type="Proteomes" id="UP000198287"/>
    </source>
</evidence>
<feature type="transmembrane region" description="Helical" evidence="1">
    <location>
        <begin position="207"/>
        <end position="226"/>
    </location>
</feature>
<feature type="transmembrane region" description="Helical" evidence="1">
    <location>
        <begin position="56"/>
        <end position="75"/>
    </location>
</feature>
<keyword evidence="1" id="KW-0812">Transmembrane</keyword>
<dbReference type="EMBL" id="LNIX01000001">
    <property type="protein sequence ID" value="OXA62054.1"/>
    <property type="molecule type" value="Genomic_DNA"/>
</dbReference>
<gene>
    <name evidence="2" type="ORF">Fcan01_01448</name>
</gene>
<feature type="transmembrane region" description="Helical" evidence="1">
    <location>
        <begin position="95"/>
        <end position="122"/>
    </location>
</feature>
<organism evidence="2 3">
    <name type="scientific">Folsomia candida</name>
    <name type="common">Springtail</name>
    <dbReference type="NCBI Taxonomy" id="158441"/>
    <lineage>
        <taxon>Eukaryota</taxon>
        <taxon>Metazoa</taxon>
        <taxon>Ecdysozoa</taxon>
        <taxon>Arthropoda</taxon>
        <taxon>Hexapoda</taxon>
        <taxon>Collembola</taxon>
        <taxon>Entomobryomorpha</taxon>
        <taxon>Isotomoidea</taxon>
        <taxon>Isotomidae</taxon>
        <taxon>Proisotominae</taxon>
        <taxon>Folsomia</taxon>
    </lineage>
</organism>
<evidence type="ECO:0000313" key="2">
    <source>
        <dbReference type="EMBL" id="OXA62054.1"/>
    </source>
</evidence>
<keyword evidence="3" id="KW-1185">Reference proteome</keyword>
<keyword evidence="1" id="KW-0472">Membrane</keyword>
<protein>
    <submittedName>
        <fullName evidence="2">Uncharacterized protein</fullName>
    </submittedName>
</protein>
<evidence type="ECO:0000256" key="1">
    <source>
        <dbReference type="SAM" id="Phobius"/>
    </source>
</evidence>
<accession>A0A226EY94</accession>
<dbReference type="AlphaFoldDB" id="A0A226EY94"/>
<proteinExistence type="predicted"/>
<feature type="transmembrane region" description="Helical" evidence="1">
    <location>
        <begin position="143"/>
        <end position="170"/>
    </location>
</feature>
<comment type="caution">
    <text evidence="2">The sequence shown here is derived from an EMBL/GenBank/DDBJ whole genome shotgun (WGS) entry which is preliminary data.</text>
</comment>
<dbReference type="Proteomes" id="UP000198287">
    <property type="component" value="Unassembled WGS sequence"/>
</dbReference>
<keyword evidence="1" id="KW-1133">Transmembrane helix</keyword>
<feature type="transmembrane region" description="Helical" evidence="1">
    <location>
        <begin position="15"/>
        <end position="36"/>
    </location>
</feature>
<feature type="transmembrane region" description="Helical" evidence="1">
    <location>
        <begin position="273"/>
        <end position="292"/>
    </location>
</feature>
<reference evidence="2 3" key="1">
    <citation type="submission" date="2015-12" db="EMBL/GenBank/DDBJ databases">
        <title>The genome of Folsomia candida.</title>
        <authorList>
            <person name="Faddeeva A."/>
            <person name="Derks M.F."/>
            <person name="Anvar Y."/>
            <person name="Smit S."/>
            <person name="Van Straalen N."/>
            <person name="Roelofs D."/>
        </authorList>
    </citation>
    <scope>NUCLEOTIDE SEQUENCE [LARGE SCALE GENOMIC DNA]</scope>
    <source>
        <strain evidence="2 3">VU population</strain>
        <tissue evidence="2">Whole body</tissue>
    </source>
</reference>
<feature type="transmembrane region" description="Helical" evidence="1">
    <location>
        <begin position="298"/>
        <end position="325"/>
    </location>
</feature>